<proteinExistence type="predicted"/>
<dbReference type="AlphaFoldDB" id="A0A392UP14"/>
<evidence type="ECO:0000313" key="2">
    <source>
        <dbReference type="Proteomes" id="UP000265520"/>
    </source>
</evidence>
<dbReference type="Proteomes" id="UP000265520">
    <property type="component" value="Unassembled WGS sequence"/>
</dbReference>
<dbReference type="EMBL" id="LXQA010881534">
    <property type="protein sequence ID" value="MCI75383.1"/>
    <property type="molecule type" value="Genomic_DNA"/>
</dbReference>
<sequence length="35" mass="3946">MKLLVTARCAENYGALRRSLSNGKNSLWQLRVAQP</sequence>
<evidence type="ECO:0000313" key="1">
    <source>
        <dbReference type="EMBL" id="MCI75383.1"/>
    </source>
</evidence>
<keyword evidence="2" id="KW-1185">Reference proteome</keyword>
<accession>A0A392UP14</accession>
<feature type="non-terminal residue" evidence="1">
    <location>
        <position position="35"/>
    </location>
</feature>
<protein>
    <submittedName>
        <fullName evidence="1">Uncharacterized protein</fullName>
    </submittedName>
</protein>
<comment type="caution">
    <text evidence="1">The sequence shown here is derived from an EMBL/GenBank/DDBJ whole genome shotgun (WGS) entry which is preliminary data.</text>
</comment>
<organism evidence="1 2">
    <name type="scientific">Trifolium medium</name>
    <dbReference type="NCBI Taxonomy" id="97028"/>
    <lineage>
        <taxon>Eukaryota</taxon>
        <taxon>Viridiplantae</taxon>
        <taxon>Streptophyta</taxon>
        <taxon>Embryophyta</taxon>
        <taxon>Tracheophyta</taxon>
        <taxon>Spermatophyta</taxon>
        <taxon>Magnoliopsida</taxon>
        <taxon>eudicotyledons</taxon>
        <taxon>Gunneridae</taxon>
        <taxon>Pentapetalae</taxon>
        <taxon>rosids</taxon>
        <taxon>fabids</taxon>
        <taxon>Fabales</taxon>
        <taxon>Fabaceae</taxon>
        <taxon>Papilionoideae</taxon>
        <taxon>50 kb inversion clade</taxon>
        <taxon>NPAAA clade</taxon>
        <taxon>Hologalegina</taxon>
        <taxon>IRL clade</taxon>
        <taxon>Trifolieae</taxon>
        <taxon>Trifolium</taxon>
    </lineage>
</organism>
<reference evidence="1 2" key="1">
    <citation type="journal article" date="2018" name="Front. Plant Sci.">
        <title>Red Clover (Trifolium pratense) and Zigzag Clover (T. medium) - A Picture of Genomic Similarities and Differences.</title>
        <authorList>
            <person name="Dluhosova J."/>
            <person name="Istvanek J."/>
            <person name="Nedelnik J."/>
            <person name="Repkova J."/>
        </authorList>
    </citation>
    <scope>NUCLEOTIDE SEQUENCE [LARGE SCALE GENOMIC DNA]</scope>
    <source>
        <strain evidence="2">cv. 10/8</strain>
        <tissue evidence="1">Leaf</tissue>
    </source>
</reference>
<name>A0A392UP14_9FABA</name>